<keyword evidence="2" id="KW-0808">Transferase</keyword>
<name>A0AAQ3L093_9LILI</name>
<dbReference type="InterPro" id="IPR036388">
    <property type="entry name" value="WH-like_DNA-bd_sf"/>
</dbReference>
<dbReference type="GO" id="GO:0046983">
    <property type="term" value="F:protein dimerization activity"/>
    <property type="evidence" value="ECO:0007669"/>
    <property type="project" value="InterPro"/>
</dbReference>
<dbReference type="PROSITE" id="PS51683">
    <property type="entry name" value="SAM_OMT_II"/>
    <property type="match status" value="1"/>
</dbReference>
<feature type="domain" description="O-methyltransferase C-terminal" evidence="5">
    <location>
        <begin position="135"/>
        <end position="318"/>
    </location>
</feature>
<keyword evidence="3" id="KW-0949">S-adenosyl-L-methionine</keyword>
<keyword evidence="7" id="KW-1185">Reference proteome</keyword>
<sequence>MEGSPSSFLVKYLHTGAAPYLGPSMAPYLAHRCLPMKGTLTLFRVVITWFSRSIFPFTLKAAIELCLLDIIVKAGPGAALSSAEIAAQIPTRNPQAATTVDRILRLLAANGIVSRTDVGGAIDGPRYGAAPVCKHQLKDSVLEGSEVMKATHEMNLFDYLSSDIRFNKVFNETMSGHTTVSVGQLISTYHGFDDVKVLVDVGGNQGTTLATITSMYPHIKAINFDLPHVISVAPHLPGVEHVSGDMFESIPTGDAIFMKWVLHDWADADCVRILKNCCKALPAGKGKVIVVEYVLPVVPEQSAKARGVFQLDLAMLALLKMNEENG</sequence>
<accession>A0AAQ3L093</accession>
<feature type="active site" description="Proton acceptor" evidence="4">
    <location>
        <position position="263"/>
    </location>
</feature>
<evidence type="ECO:0000313" key="6">
    <source>
        <dbReference type="EMBL" id="WOL18327.1"/>
    </source>
</evidence>
<reference evidence="6 7" key="1">
    <citation type="submission" date="2023-10" db="EMBL/GenBank/DDBJ databases">
        <title>Chromosome-scale genome assembly provides insights into flower coloration mechanisms of Canna indica.</title>
        <authorList>
            <person name="Li C."/>
        </authorList>
    </citation>
    <scope>NUCLEOTIDE SEQUENCE [LARGE SCALE GENOMIC DNA]</scope>
    <source>
        <tissue evidence="6">Flower</tissue>
    </source>
</reference>
<proteinExistence type="predicted"/>
<dbReference type="SUPFAM" id="SSF53335">
    <property type="entry name" value="S-adenosyl-L-methionine-dependent methyltransferases"/>
    <property type="match status" value="1"/>
</dbReference>
<evidence type="ECO:0000256" key="3">
    <source>
        <dbReference type="ARBA" id="ARBA00022691"/>
    </source>
</evidence>
<evidence type="ECO:0000256" key="1">
    <source>
        <dbReference type="ARBA" id="ARBA00022603"/>
    </source>
</evidence>
<gene>
    <name evidence="6" type="ORF">Cni_G27121</name>
</gene>
<dbReference type="Gene3D" id="3.40.50.150">
    <property type="entry name" value="Vaccinia Virus protein VP39"/>
    <property type="match status" value="1"/>
</dbReference>
<dbReference type="GO" id="GO:0008171">
    <property type="term" value="F:O-methyltransferase activity"/>
    <property type="evidence" value="ECO:0007669"/>
    <property type="project" value="InterPro"/>
</dbReference>
<dbReference type="EMBL" id="CP136897">
    <property type="protein sequence ID" value="WOL18327.1"/>
    <property type="molecule type" value="Genomic_DNA"/>
</dbReference>
<protein>
    <recommendedName>
        <fullName evidence="5">O-methyltransferase C-terminal domain-containing protein</fullName>
    </recommendedName>
</protein>
<evidence type="ECO:0000256" key="2">
    <source>
        <dbReference type="ARBA" id="ARBA00022679"/>
    </source>
</evidence>
<dbReference type="GO" id="GO:0032259">
    <property type="term" value="P:methylation"/>
    <property type="evidence" value="ECO:0007669"/>
    <property type="project" value="UniProtKB-KW"/>
</dbReference>
<evidence type="ECO:0000259" key="5">
    <source>
        <dbReference type="Pfam" id="PF00891"/>
    </source>
</evidence>
<dbReference type="InterPro" id="IPR029063">
    <property type="entry name" value="SAM-dependent_MTases_sf"/>
</dbReference>
<organism evidence="6 7">
    <name type="scientific">Canna indica</name>
    <name type="common">Indian-shot</name>
    <dbReference type="NCBI Taxonomy" id="4628"/>
    <lineage>
        <taxon>Eukaryota</taxon>
        <taxon>Viridiplantae</taxon>
        <taxon>Streptophyta</taxon>
        <taxon>Embryophyta</taxon>
        <taxon>Tracheophyta</taxon>
        <taxon>Spermatophyta</taxon>
        <taxon>Magnoliopsida</taxon>
        <taxon>Liliopsida</taxon>
        <taxon>Zingiberales</taxon>
        <taxon>Cannaceae</taxon>
        <taxon>Canna</taxon>
    </lineage>
</organism>
<dbReference type="InterPro" id="IPR001077">
    <property type="entry name" value="COMT_C"/>
</dbReference>
<dbReference type="PIRSF" id="PIRSF005739">
    <property type="entry name" value="O-mtase"/>
    <property type="match status" value="1"/>
</dbReference>
<dbReference type="Pfam" id="PF00891">
    <property type="entry name" value="Methyltransf_2"/>
    <property type="match status" value="1"/>
</dbReference>
<dbReference type="PANTHER" id="PTHR11746">
    <property type="entry name" value="O-METHYLTRANSFERASE"/>
    <property type="match status" value="1"/>
</dbReference>
<dbReference type="Gene3D" id="1.10.10.10">
    <property type="entry name" value="Winged helix-like DNA-binding domain superfamily/Winged helix DNA-binding domain"/>
    <property type="match status" value="1"/>
</dbReference>
<dbReference type="Proteomes" id="UP001327560">
    <property type="component" value="Chromosome 8"/>
</dbReference>
<keyword evidence="1" id="KW-0489">Methyltransferase</keyword>
<evidence type="ECO:0000256" key="4">
    <source>
        <dbReference type="PIRSR" id="PIRSR005739-1"/>
    </source>
</evidence>
<dbReference type="InterPro" id="IPR016461">
    <property type="entry name" value="COMT-like"/>
</dbReference>
<dbReference type="SUPFAM" id="SSF46785">
    <property type="entry name" value="Winged helix' DNA-binding domain"/>
    <property type="match status" value="1"/>
</dbReference>
<dbReference type="InterPro" id="IPR036390">
    <property type="entry name" value="WH_DNA-bd_sf"/>
</dbReference>
<dbReference type="FunFam" id="1.10.10.10:FF:000357">
    <property type="entry name" value="Caffeic acid 3-O-methyltransferase"/>
    <property type="match status" value="1"/>
</dbReference>
<dbReference type="AlphaFoldDB" id="A0AAQ3L093"/>
<evidence type="ECO:0000313" key="7">
    <source>
        <dbReference type="Proteomes" id="UP001327560"/>
    </source>
</evidence>